<organism evidence="2 3">
    <name type="scientific">Batrachochytrium salamandrivorans</name>
    <dbReference type="NCBI Taxonomy" id="1357716"/>
    <lineage>
        <taxon>Eukaryota</taxon>
        <taxon>Fungi</taxon>
        <taxon>Fungi incertae sedis</taxon>
        <taxon>Chytridiomycota</taxon>
        <taxon>Chytridiomycota incertae sedis</taxon>
        <taxon>Chytridiomycetes</taxon>
        <taxon>Rhizophydiales</taxon>
        <taxon>Rhizophydiales incertae sedis</taxon>
        <taxon>Batrachochytrium</taxon>
    </lineage>
</organism>
<evidence type="ECO:0000313" key="2">
    <source>
        <dbReference type="EMBL" id="KAH6595199.1"/>
    </source>
</evidence>
<dbReference type="InterPro" id="IPR039961">
    <property type="entry name" value="Nuo9.5"/>
</dbReference>
<dbReference type="PANTHER" id="PTHR38488:SF1">
    <property type="entry name" value="OXIDOREDUCTASE 9.5 KDA SUBUNIT, PUTATIVE (AFU_ORTHOLOGUE AFUA_5G08980)-RELATED"/>
    <property type="match status" value="1"/>
</dbReference>
<accession>A0ABQ8FCF6</accession>
<keyword evidence="1" id="KW-0472">Membrane</keyword>
<evidence type="ECO:0000256" key="1">
    <source>
        <dbReference type="SAM" id="Phobius"/>
    </source>
</evidence>
<reference evidence="2 3" key="1">
    <citation type="submission" date="2021-02" db="EMBL/GenBank/DDBJ databases">
        <title>Variation within the Batrachochytrium salamandrivorans European outbreak.</title>
        <authorList>
            <person name="Kelly M."/>
            <person name="Pasmans F."/>
            <person name="Shea T.P."/>
            <person name="Munoz J.F."/>
            <person name="Carranza S."/>
            <person name="Cuomo C.A."/>
            <person name="Martel A."/>
        </authorList>
    </citation>
    <scope>NUCLEOTIDE SEQUENCE [LARGE SCALE GENOMIC DNA]</scope>
    <source>
        <strain evidence="2 3">AMFP18/2</strain>
    </source>
</reference>
<keyword evidence="3" id="KW-1185">Reference proteome</keyword>
<dbReference type="CDD" id="cd22903">
    <property type="entry name" value="NI9M"/>
    <property type="match status" value="1"/>
</dbReference>
<protein>
    <recommendedName>
        <fullName evidence="4">NADH-ubiquinone oxidoreductase 9.5 kDa subunit</fullName>
    </recommendedName>
</protein>
<dbReference type="EMBL" id="JAFCIX010000312">
    <property type="protein sequence ID" value="KAH6595199.1"/>
    <property type="molecule type" value="Genomic_DNA"/>
</dbReference>
<feature type="transmembrane region" description="Helical" evidence="1">
    <location>
        <begin position="12"/>
        <end position="38"/>
    </location>
</feature>
<sequence length="70" mass="8061">MMGALQYLKHNLYHHPIAFVSSVLGIAAPVMLFVVYPIRYEMGYRMPKDIPKSFPVPRRARNPPVGFEDE</sequence>
<comment type="caution">
    <text evidence="2">The sequence shown here is derived from an EMBL/GenBank/DDBJ whole genome shotgun (WGS) entry which is preliminary data.</text>
</comment>
<proteinExistence type="predicted"/>
<evidence type="ECO:0008006" key="4">
    <source>
        <dbReference type="Google" id="ProtNLM"/>
    </source>
</evidence>
<gene>
    <name evidence="2" type="ORF">BASA50_005992</name>
</gene>
<dbReference type="Proteomes" id="UP001648503">
    <property type="component" value="Unassembled WGS sequence"/>
</dbReference>
<evidence type="ECO:0000313" key="3">
    <source>
        <dbReference type="Proteomes" id="UP001648503"/>
    </source>
</evidence>
<keyword evidence="1" id="KW-0812">Transmembrane</keyword>
<dbReference type="PANTHER" id="PTHR38488">
    <property type="entry name" value="OXIDOREDUCTASE 9.5 KDA SUBUNIT, PUTATIVE (AFU_ORTHOLOGUE AFUA_5G08980)-RELATED"/>
    <property type="match status" value="1"/>
</dbReference>
<keyword evidence="1" id="KW-1133">Transmembrane helix</keyword>
<name>A0ABQ8FCF6_9FUNG</name>